<proteinExistence type="predicted"/>
<accession>A0A6A0H860</accession>
<gene>
    <name evidence="1" type="ORF">HAZT_HAZT006115</name>
</gene>
<dbReference type="Proteomes" id="UP000711488">
    <property type="component" value="Unassembled WGS sequence"/>
</dbReference>
<dbReference type="AlphaFoldDB" id="A0A6A0H860"/>
<evidence type="ECO:0000313" key="1">
    <source>
        <dbReference type="EMBL" id="KAA0201079.1"/>
    </source>
</evidence>
<protein>
    <submittedName>
        <fullName evidence="1">Uncharacterized protein</fullName>
    </submittedName>
</protein>
<organism evidence="1">
    <name type="scientific">Hyalella azteca</name>
    <name type="common">Amphipod</name>
    <dbReference type="NCBI Taxonomy" id="294128"/>
    <lineage>
        <taxon>Eukaryota</taxon>
        <taxon>Metazoa</taxon>
        <taxon>Ecdysozoa</taxon>
        <taxon>Arthropoda</taxon>
        <taxon>Crustacea</taxon>
        <taxon>Multicrustacea</taxon>
        <taxon>Malacostraca</taxon>
        <taxon>Eumalacostraca</taxon>
        <taxon>Peracarida</taxon>
        <taxon>Amphipoda</taxon>
        <taxon>Senticaudata</taxon>
        <taxon>Talitrida</taxon>
        <taxon>Talitroidea</taxon>
        <taxon>Hyalellidae</taxon>
        <taxon>Hyalella</taxon>
    </lineage>
</organism>
<comment type="caution">
    <text evidence="1">The sequence shown here is derived from an EMBL/GenBank/DDBJ whole genome shotgun (WGS) entry which is preliminary data.</text>
</comment>
<sequence>MQPPNLCYMLPANLCYMQPPNLCYMQPPNLCYMQPANLCYMQPPNLCYMQPLNLCYMQPLNLCYMLPLNLCYMQPINLCYMQPINLCYMQPPNLCYMQPPNLCYMQPPNLCYMQPPNLCYMLPLNLCYIQPPNLCYMQPINLCYMQPANLCYTQPAIAAPNRVVNAAQRGRGGVAKLTSEAGLLVLLMPWVEGSLFAQLLSRVQWSTILPGQVSSAPQKAVAQMTVHHHEQSNRCSAVADLNAGAAVSRVAIKVAFQSPQPLPLRRRPPLTPTAYTQTNPQALTPVWGCGSRSGGQQFVRGYNLGLQGAEELGRNMRRSGSV</sequence>
<dbReference type="EMBL" id="JQDR03005880">
    <property type="protein sequence ID" value="KAA0201079.1"/>
    <property type="molecule type" value="Genomic_DNA"/>
</dbReference>
<name>A0A6A0H860_HYAAZ</name>
<reference evidence="1" key="2">
    <citation type="journal article" date="2018" name="Environ. Sci. Technol.">
        <title>The Toxicogenome of Hyalella azteca: A Model for Sediment Ecotoxicology and Evolutionary Toxicology.</title>
        <authorList>
            <person name="Poynton H.C."/>
            <person name="Hasenbein S."/>
            <person name="Benoit J.B."/>
            <person name="Sepulveda M.S."/>
            <person name="Poelchau M.F."/>
            <person name="Hughes D.S.T."/>
            <person name="Murali S.C."/>
            <person name="Chen S."/>
            <person name="Glastad K.M."/>
            <person name="Goodisman M.A.D."/>
            <person name="Werren J.H."/>
            <person name="Vineis J.H."/>
            <person name="Bowen J.L."/>
            <person name="Friedrich M."/>
            <person name="Jones J."/>
            <person name="Robertson H.M."/>
            <person name="Feyereisen R."/>
            <person name="Mechler-Hickson A."/>
            <person name="Mathers N."/>
            <person name="Lee C.E."/>
            <person name="Colbourne J.K."/>
            <person name="Biales A."/>
            <person name="Johnston J.S."/>
            <person name="Wellborn G.A."/>
            <person name="Rosendale A.J."/>
            <person name="Cridge A.G."/>
            <person name="Munoz-Torres M.C."/>
            <person name="Bain P.A."/>
            <person name="Manny A.R."/>
            <person name="Major K.M."/>
            <person name="Lambert F.N."/>
            <person name="Vulpe C.D."/>
            <person name="Tuck P."/>
            <person name="Blalock B.J."/>
            <person name="Lin Y.Y."/>
            <person name="Smith M.E."/>
            <person name="Ochoa-Acuna H."/>
            <person name="Chen M.M."/>
            <person name="Childers C.P."/>
            <person name="Qu J."/>
            <person name="Dugan S."/>
            <person name="Lee S.L."/>
            <person name="Chao H."/>
            <person name="Dinh H."/>
            <person name="Han Y."/>
            <person name="Doddapaneni H."/>
            <person name="Worley K.C."/>
            <person name="Muzny D.M."/>
            <person name="Gibbs R.A."/>
            <person name="Richards S."/>
        </authorList>
    </citation>
    <scope>NUCLEOTIDE SEQUENCE</scope>
    <source>
        <strain evidence="1">HAZT.00-mixed</strain>
        <tissue evidence="1">Whole organism</tissue>
    </source>
</reference>
<reference evidence="1" key="1">
    <citation type="submission" date="2014-08" db="EMBL/GenBank/DDBJ databases">
        <authorList>
            <person name="Murali S."/>
            <person name="Richards S."/>
            <person name="Bandaranaike D."/>
            <person name="Bellair M."/>
            <person name="Blankenburg K."/>
            <person name="Chao H."/>
            <person name="Dinh H."/>
            <person name="Doddapaneni H."/>
            <person name="Dugan-Rocha S."/>
            <person name="Elkadiri S."/>
            <person name="Gnanaolivu R."/>
            <person name="Hughes D."/>
            <person name="Lee S."/>
            <person name="Li M."/>
            <person name="Ming W."/>
            <person name="Munidasa M."/>
            <person name="Muniz J."/>
            <person name="Nguyen L."/>
            <person name="Osuji N."/>
            <person name="Pu L.-L."/>
            <person name="Puazo M."/>
            <person name="Skinner E."/>
            <person name="Qu C."/>
            <person name="Quiroz J."/>
            <person name="Raj R."/>
            <person name="Weissenberger G."/>
            <person name="Xin Y."/>
            <person name="Zou X."/>
            <person name="Han Y."/>
            <person name="Worley K."/>
            <person name="Muzny D."/>
            <person name="Gibbs R."/>
        </authorList>
    </citation>
    <scope>NUCLEOTIDE SEQUENCE</scope>
    <source>
        <strain evidence="1">HAZT.00-mixed</strain>
        <tissue evidence="1">Whole organism</tissue>
    </source>
</reference>
<reference evidence="1" key="3">
    <citation type="submission" date="2019-06" db="EMBL/GenBank/DDBJ databases">
        <authorList>
            <person name="Poynton C."/>
            <person name="Hasenbein S."/>
            <person name="Benoit J.B."/>
            <person name="Sepulveda M.S."/>
            <person name="Poelchau M.F."/>
            <person name="Murali S.C."/>
            <person name="Chen S."/>
            <person name="Glastad K.M."/>
            <person name="Werren J.H."/>
            <person name="Vineis J.H."/>
            <person name="Bowen J.L."/>
            <person name="Friedrich M."/>
            <person name="Jones J."/>
            <person name="Robertson H.M."/>
            <person name="Feyereisen R."/>
            <person name="Mechler-Hickson A."/>
            <person name="Mathers N."/>
            <person name="Lee C.E."/>
            <person name="Colbourne J.K."/>
            <person name="Biales A."/>
            <person name="Johnston J.S."/>
            <person name="Wellborn G.A."/>
            <person name="Rosendale A.J."/>
            <person name="Cridge A.G."/>
            <person name="Munoz-Torres M.C."/>
            <person name="Bain P.A."/>
            <person name="Manny A.R."/>
            <person name="Major K.M."/>
            <person name="Lambert F.N."/>
            <person name="Vulpe C.D."/>
            <person name="Tuck P."/>
            <person name="Blalock B.J."/>
            <person name="Lin Y.-Y."/>
            <person name="Smith M.E."/>
            <person name="Ochoa-Acuna H."/>
            <person name="Chen M.-J.M."/>
            <person name="Childers C.P."/>
            <person name="Qu J."/>
            <person name="Dugan S."/>
            <person name="Lee S.L."/>
            <person name="Chao H."/>
            <person name="Dinh H."/>
            <person name="Han Y."/>
            <person name="Doddapaneni H."/>
            <person name="Worley K.C."/>
            <person name="Muzny D.M."/>
            <person name="Gibbs R.A."/>
            <person name="Richards S."/>
        </authorList>
    </citation>
    <scope>NUCLEOTIDE SEQUENCE</scope>
    <source>
        <strain evidence="1">HAZT.00-mixed</strain>
        <tissue evidence="1">Whole organism</tissue>
    </source>
</reference>